<organism evidence="2 5">
    <name type="scientific">Streptomyces cinereoruber</name>
    <dbReference type="NCBI Taxonomy" id="67260"/>
    <lineage>
        <taxon>Bacteria</taxon>
        <taxon>Bacillati</taxon>
        <taxon>Actinomycetota</taxon>
        <taxon>Actinomycetes</taxon>
        <taxon>Kitasatosporales</taxon>
        <taxon>Streptomycetaceae</taxon>
        <taxon>Streptomyces</taxon>
    </lineage>
</organism>
<evidence type="ECO:0000313" key="2">
    <source>
        <dbReference type="EMBL" id="GGR27917.1"/>
    </source>
</evidence>
<dbReference type="Proteomes" id="UP000326029">
    <property type="component" value="Chromosome"/>
</dbReference>
<dbReference type="GeneID" id="95453736"/>
<keyword evidence="1" id="KW-1133">Transmembrane helix</keyword>
<dbReference type="RefSeq" id="WP_062756703.1">
    <property type="nucleotide sequence ID" value="NZ_BMSJ01000005.1"/>
</dbReference>
<feature type="transmembrane region" description="Helical" evidence="1">
    <location>
        <begin position="20"/>
        <end position="38"/>
    </location>
</feature>
<proteinExistence type="predicted"/>
<dbReference type="EMBL" id="BMSJ01000005">
    <property type="protein sequence ID" value="GGR27917.1"/>
    <property type="molecule type" value="Genomic_DNA"/>
</dbReference>
<accession>A0AAV4KKU5</accession>
<dbReference type="Proteomes" id="UP000642014">
    <property type="component" value="Unassembled WGS sequence"/>
</dbReference>
<protein>
    <submittedName>
        <fullName evidence="2">Uncharacterized protein</fullName>
    </submittedName>
</protein>
<gene>
    <name evidence="3" type="ORF">CP977_08125</name>
    <name evidence="2" type="ORF">GCM10010497_33110</name>
</gene>
<sequence length="67" mass="7073">MSVRTRSGTGTTATGADIRLPWWVLALPVAAFTALLLLMTGPGEAHATGGDPKVGRFLEQVRQTLPL</sequence>
<keyword evidence="1" id="KW-0812">Transmembrane</keyword>
<evidence type="ECO:0000313" key="3">
    <source>
        <dbReference type="EMBL" id="QEV32136.1"/>
    </source>
</evidence>
<reference evidence="2 5" key="1">
    <citation type="journal article" date="2014" name="Int. J. Syst. Evol. Microbiol.">
        <title>Complete genome sequence of Corynebacterium casei LMG S-19264T (=DSM 44701T), isolated from a smear-ripened cheese.</title>
        <authorList>
            <consortium name="US DOE Joint Genome Institute (JGI-PGF)"/>
            <person name="Walter F."/>
            <person name="Albersmeier A."/>
            <person name="Kalinowski J."/>
            <person name="Ruckert C."/>
        </authorList>
    </citation>
    <scope>NUCLEOTIDE SEQUENCE [LARGE SCALE GENOMIC DNA]</scope>
    <source>
        <strain evidence="2 5">JCM 4205</strain>
    </source>
</reference>
<evidence type="ECO:0000313" key="5">
    <source>
        <dbReference type="Proteomes" id="UP000642014"/>
    </source>
</evidence>
<reference evidence="2" key="3">
    <citation type="submission" date="2023-08" db="EMBL/GenBank/DDBJ databases">
        <authorList>
            <person name="Sun Q."/>
            <person name="Ohkuma M."/>
        </authorList>
    </citation>
    <scope>NUCLEOTIDE SEQUENCE</scope>
    <source>
        <strain evidence="2">JCM 4205</strain>
    </source>
</reference>
<reference evidence="3 4" key="2">
    <citation type="submission" date="2017-09" db="EMBL/GenBank/DDBJ databases">
        <authorList>
            <person name="Lee N."/>
            <person name="Cho B.-K."/>
        </authorList>
    </citation>
    <scope>NUCLEOTIDE SEQUENCE [LARGE SCALE GENOMIC DNA]</scope>
    <source>
        <strain evidence="3 4">ATCC 19740</strain>
    </source>
</reference>
<dbReference type="EMBL" id="CP023693">
    <property type="protein sequence ID" value="QEV32136.1"/>
    <property type="molecule type" value="Genomic_DNA"/>
</dbReference>
<evidence type="ECO:0000256" key="1">
    <source>
        <dbReference type="SAM" id="Phobius"/>
    </source>
</evidence>
<evidence type="ECO:0000313" key="4">
    <source>
        <dbReference type="Proteomes" id="UP000326029"/>
    </source>
</evidence>
<keyword evidence="4" id="KW-1185">Reference proteome</keyword>
<dbReference type="AlphaFoldDB" id="A0AAV4KKU5"/>
<name>A0AAV4KKU5_9ACTN</name>
<keyword evidence="1" id="KW-0472">Membrane</keyword>